<keyword evidence="5" id="KW-1185">Reference proteome</keyword>
<reference evidence="4" key="1">
    <citation type="submission" date="2020-09" db="EMBL/GenBank/DDBJ databases">
        <authorList>
            <person name="Kikuchi T."/>
        </authorList>
    </citation>
    <scope>NUCLEOTIDE SEQUENCE</scope>
    <source>
        <strain evidence="4">SH1</strain>
    </source>
</reference>
<keyword evidence="2" id="KW-0560">Oxidoreductase</keyword>
<protein>
    <submittedName>
        <fullName evidence="4">Uncharacterized protein</fullName>
    </submittedName>
</protein>
<dbReference type="InterPro" id="IPR051468">
    <property type="entry name" value="Fungal_SecMetab_SDRs"/>
</dbReference>
<evidence type="ECO:0000256" key="1">
    <source>
        <dbReference type="ARBA" id="ARBA00022857"/>
    </source>
</evidence>
<evidence type="ECO:0000256" key="2">
    <source>
        <dbReference type="ARBA" id="ARBA00023002"/>
    </source>
</evidence>
<organism evidence="4 5">
    <name type="scientific">Bursaphelenchus okinawaensis</name>
    <dbReference type="NCBI Taxonomy" id="465554"/>
    <lineage>
        <taxon>Eukaryota</taxon>
        <taxon>Metazoa</taxon>
        <taxon>Ecdysozoa</taxon>
        <taxon>Nematoda</taxon>
        <taxon>Chromadorea</taxon>
        <taxon>Rhabditida</taxon>
        <taxon>Tylenchina</taxon>
        <taxon>Tylenchomorpha</taxon>
        <taxon>Aphelenchoidea</taxon>
        <taxon>Aphelenchoididae</taxon>
        <taxon>Bursaphelenchus</taxon>
    </lineage>
</organism>
<dbReference type="Proteomes" id="UP000783686">
    <property type="component" value="Unassembled WGS sequence"/>
</dbReference>
<evidence type="ECO:0000256" key="3">
    <source>
        <dbReference type="RuleBase" id="RU000363"/>
    </source>
</evidence>
<dbReference type="EMBL" id="CAJFCW020000006">
    <property type="protein sequence ID" value="CAG9128441.1"/>
    <property type="molecule type" value="Genomic_DNA"/>
</dbReference>
<dbReference type="InterPro" id="IPR036291">
    <property type="entry name" value="NAD(P)-bd_dom_sf"/>
</dbReference>
<evidence type="ECO:0000313" key="5">
    <source>
        <dbReference type="Proteomes" id="UP000614601"/>
    </source>
</evidence>
<keyword evidence="1" id="KW-0521">NADP</keyword>
<dbReference type="PANTHER" id="PTHR43544">
    <property type="entry name" value="SHORT-CHAIN DEHYDROGENASE/REDUCTASE"/>
    <property type="match status" value="1"/>
</dbReference>
<proteinExistence type="inferred from homology"/>
<comment type="similarity">
    <text evidence="3">Belongs to the short-chain dehydrogenases/reductases (SDR) family.</text>
</comment>
<evidence type="ECO:0000313" key="4">
    <source>
        <dbReference type="EMBL" id="CAD5231117.1"/>
    </source>
</evidence>
<dbReference type="PANTHER" id="PTHR43544:SF7">
    <property type="entry name" value="NADB-LER2"/>
    <property type="match status" value="1"/>
</dbReference>
<comment type="caution">
    <text evidence="4">The sequence shown here is derived from an EMBL/GenBank/DDBJ whole genome shotgun (WGS) entry which is preliminary data.</text>
</comment>
<dbReference type="Gene3D" id="3.40.50.720">
    <property type="entry name" value="NAD(P)-binding Rossmann-like Domain"/>
    <property type="match status" value="1"/>
</dbReference>
<dbReference type="PRINTS" id="PR00080">
    <property type="entry name" value="SDRFAMILY"/>
</dbReference>
<name>A0A811LWK9_9BILA</name>
<dbReference type="OrthoDB" id="7289984at2759"/>
<gene>
    <name evidence="4" type="ORF">BOKJ2_LOCUS14481</name>
</gene>
<dbReference type="GO" id="GO:0005737">
    <property type="term" value="C:cytoplasm"/>
    <property type="evidence" value="ECO:0007669"/>
    <property type="project" value="TreeGrafter"/>
</dbReference>
<dbReference type="PRINTS" id="PR00081">
    <property type="entry name" value="GDHRDH"/>
</dbReference>
<dbReference type="Proteomes" id="UP000614601">
    <property type="component" value="Unassembled WGS sequence"/>
</dbReference>
<dbReference type="Pfam" id="PF00106">
    <property type="entry name" value="adh_short"/>
    <property type="match status" value="1"/>
</dbReference>
<dbReference type="GO" id="GO:0016491">
    <property type="term" value="F:oxidoreductase activity"/>
    <property type="evidence" value="ECO:0007669"/>
    <property type="project" value="UniProtKB-KW"/>
</dbReference>
<dbReference type="AlphaFoldDB" id="A0A811LWK9"/>
<dbReference type="InterPro" id="IPR002347">
    <property type="entry name" value="SDR_fam"/>
</dbReference>
<dbReference type="EMBL" id="CAJFDH010000006">
    <property type="protein sequence ID" value="CAD5231117.1"/>
    <property type="molecule type" value="Genomic_DNA"/>
</dbReference>
<sequence>MNILITGANRGIGLGLVQRYLEEHDVKRIFAAVRKPAEAKAIHDLNDNRIVLIEYDVLDDKKIETAAEWLKAELKDEGLHILINNAGIALSDNVHIEDPSREAILKTFDTNLCGVVMTTTALLPLLQKAASSETPAKIINMSSGHASIELTTNTWASGRFAYGASKAAVNHYSKQLSTTKAVENIIVIALRPGHVATDMNGHDGNLKVPEATHDIVNMVSGLRIEDSGKFLDRFGKIQSY</sequence>
<accession>A0A811LWK9</accession>
<dbReference type="CDD" id="cd05325">
    <property type="entry name" value="carb_red_sniffer_like_SDR_c"/>
    <property type="match status" value="1"/>
</dbReference>
<dbReference type="SUPFAM" id="SSF51735">
    <property type="entry name" value="NAD(P)-binding Rossmann-fold domains"/>
    <property type="match status" value="1"/>
</dbReference>